<name>A0A1G2ND40_9BACT</name>
<evidence type="ECO:0000313" key="6">
    <source>
        <dbReference type="Proteomes" id="UP000177797"/>
    </source>
</evidence>
<evidence type="ECO:0000313" key="5">
    <source>
        <dbReference type="EMBL" id="OHA34025.1"/>
    </source>
</evidence>
<evidence type="ECO:0000256" key="4">
    <source>
        <dbReference type="SAM" id="Phobius"/>
    </source>
</evidence>
<gene>
    <name evidence="5" type="ORF">A2938_03040</name>
</gene>
<keyword evidence="1" id="KW-0479">Metal-binding</keyword>
<keyword evidence="4" id="KW-0812">Transmembrane</keyword>
<comment type="caution">
    <text evidence="5">The sequence shown here is derived from an EMBL/GenBank/DDBJ whole genome shotgun (WGS) entry which is preliminary data.</text>
</comment>
<organism evidence="5 6">
    <name type="scientific">Candidatus Taylorbacteria bacterium RIFCSPLOWO2_01_FULL_48_100</name>
    <dbReference type="NCBI Taxonomy" id="1802322"/>
    <lineage>
        <taxon>Bacteria</taxon>
        <taxon>Candidatus Tayloriibacteriota</taxon>
    </lineage>
</organism>
<dbReference type="InterPro" id="IPR036412">
    <property type="entry name" value="HAD-like_sf"/>
</dbReference>
<dbReference type="InterPro" id="IPR023214">
    <property type="entry name" value="HAD_sf"/>
</dbReference>
<accession>A0A1G2ND40</accession>
<dbReference type="SUPFAM" id="SSF56784">
    <property type="entry name" value="HAD-like"/>
    <property type="match status" value="1"/>
</dbReference>
<evidence type="ECO:0000256" key="1">
    <source>
        <dbReference type="ARBA" id="ARBA00022723"/>
    </source>
</evidence>
<feature type="transmembrane region" description="Helical" evidence="4">
    <location>
        <begin position="31"/>
        <end position="49"/>
    </location>
</feature>
<keyword evidence="2" id="KW-0378">Hydrolase</keyword>
<dbReference type="Proteomes" id="UP000177797">
    <property type="component" value="Unassembled WGS sequence"/>
</dbReference>
<dbReference type="Gene3D" id="3.40.50.1000">
    <property type="entry name" value="HAD superfamily/HAD-like"/>
    <property type="match status" value="1"/>
</dbReference>
<dbReference type="EMBL" id="MHSA01000019">
    <property type="protein sequence ID" value="OHA34025.1"/>
    <property type="molecule type" value="Genomic_DNA"/>
</dbReference>
<dbReference type="NCBIfam" id="TIGR01490">
    <property type="entry name" value="HAD-SF-IB-hyp1"/>
    <property type="match status" value="1"/>
</dbReference>
<dbReference type="Pfam" id="PF12710">
    <property type="entry name" value="HAD"/>
    <property type="match status" value="1"/>
</dbReference>
<dbReference type="InterPro" id="IPR006385">
    <property type="entry name" value="HAD_hydro_SerB1"/>
</dbReference>
<dbReference type="PANTHER" id="PTHR43344">
    <property type="entry name" value="PHOSPHOSERINE PHOSPHATASE"/>
    <property type="match status" value="1"/>
</dbReference>
<protein>
    <recommendedName>
        <fullName evidence="7">Haloacid dehalogenase</fullName>
    </recommendedName>
</protein>
<dbReference type="AlphaFoldDB" id="A0A1G2ND40"/>
<reference evidence="5 6" key="1">
    <citation type="journal article" date="2016" name="Nat. Commun.">
        <title>Thousands of microbial genomes shed light on interconnected biogeochemical processes in an aquifer system.</title>
        <authorList>
            <person name="Anantharaman K."/>
            <person name="Brown C.T."/>
            <person name="Hug L.A."/>
            <person name="Sharon I."/>
            <person name="Castelle C.J."/>
            <person name="Probst A.J."/>
            <person name="Thomas B.C."/>
            <person name="Singh A."/>
            <person name="Wilkins M.J."/>
            <person name="Karaoz U."/>
            <person name="Brodie E.L."/>
            <person name="Williams K.H."/>
            <person name="Hubbard S.S."/>
            <person name="Banfield J.F."/>
        </authorList>
    </citation>
    <scope>NUCLEOTIDE SEQUENCE [LARGE SCALE GENOMIC DNA]</scope>
</reference>
<evidence type="ECO:0000256" key="3">
    <source>
        <dbReference type="ARBA" id="ARBA00022842"/>
    </source>
</evidence>
<keyword evidence="4" id="KW-1133">Transmembrane helix</keyword>
<evidence type="ECO:0008006" key="7">
    <source>
        <dbReference type="Google" id="ProtNLM"/>
    </source>
</evidence>
<dbReference type="NCBIfam" id="TIGR01488">
    <property type="entry name" value="HAD-SF-IB"/>
    <property type="match status" value="1"/>
</dbReference>
<proteinExistence type="predicted"/>
<keyword evidence="4" id="KW-0472">Membrane</keyword>
<evidence type="ECO:0000256" key="2">
    <source>
        <dbReference type="ARBA" id="ARBA00022801"/>
    </source>
</evidence>
<dbReference type="GO" id="GO:0046872">
    <property type="term" value="F:metal ion binding"/>
    <property type="evidence" value="ECO:0007669"/>
    <property type="project" value="UniProtKB-KW"/>
</dbReference>
<dbReference type="GO" id="GO:0016787">
    <property type="term" value="F:hydrolase activity"/>
    <property type="evidence" value="ECO:0007669"/>
    <property type="project" value="UniProtKB-KW"/>
</dbReference>
<dbReference type="PANTHER" id="PTHR43344:SF13">
    <property type="entry name" value="PHOSPHATASE RV3661-RELATED"/>
    <property type="match status" value="1"/>
</dbReference>
<dbReference type="InterPro" id="IPR050582">
    <property type="entry name" value="HAD-like_SerB"/>
</dbReference>
<dbReference type="Gene3D" id="1.20.1440.100">
    <property type="entry name" value="SG protein - dephosphorylation function"/>
    <property type="match status" value="1"/>
</dbReference>
<sequence length="222" mass="25586">MKELVIVDIDNTLIKGQSQKVLLRYLYNKKMVGVFYFSRIYLWFVLYKLGLVKNPRIVLEYAIRFLRGKRVLGIQKLIKEFAVHELPPLFFRGMLEIIEGHKRAGRKIVLVSNTIDALVKEIASMIGVDDFIALKLEIKDNVYTGKVSGSLVYGENKYNVILYYLYTHKDISLSNSWAYADHTTDEKLLSAVEHPYAINPDSGLEKKAAAKKWPILKFNLLQ</sequence>
<keyword evidence="3" id="KW-0460">Magnesium</keyword>